<accession>A0A803MH69</accession>
<name>A0A803MH69_CHEQI</name>
<dbReference type="Proteomes" id="UP000596660">
    <property type="component" value="Unplaced"/>
</dbReference>
<organism evidence="1 2">
    <name type="scientific">Chenopodium quinoa</name>
    <name type="common">Quinoa</name>
    <dbReference type="NCBI Taxonomy" id="63459"/>
    <lineage>
        <taxon>Eukaryota</taxon>
        <taxon>Viridiplantae</taxon>
        <taxon>Streptophyta</taxon>
        <taxon>Embryophyta</taxon>
        <taxon>Tracheophyta</taxon>
        <taxon>Spermatophyta</taxon>
        <taxon>Magnoliopsida</taxon>
        <taxon>eudicotyledons</taxon>
        <taxon>Gunneridae</taxon>
        <taxon>Pentapetalae</taxon>
        <taxon>Caryophyllales</taxon>
        <taxon>Chenopodiaceae</taxon>
        <taxon>Chenopodioideae</taxon>
        <taxon>Atripliceae</taxon>
        <taxon>Chenopodium</taxon>
    </lineage>
</organism>
<dbReference type="PANTHER" id="PTHR35292">
    <property type="entry name" value="EXPRESSED PROTEIN"/>
    <property type="match status" value="1"/>
</dbReference>
<dbReference type="PANTHER" id="PTHR35292:SF13">
    <property type="entry name" value="OS03G0581800 PROTEIN"/>
    <property type="match status" value="1"/>
</dbReference>
<dbReference type="EnsemblPlants" id="AUR62029321-RA">
    <property type="protein sequence ID" value="AUR62029321-RA:cds"/>
    <property type="gene ID" value="AUR62029321"/>
</dbReference>
<proteinExistence type="predicted"/>
<dbReference type="Gramene" id="AUR62029321-RA">
    <property type="protein sequence ID" value="AUR62029321-RA:cds"/>
    <property type="gene ID" value="AUR62029321"/>
</dbReference>
<keyword evidence="2" id="KW-1185">Reference proteome</keyword>
<dbReference type="AlphaFoldDB" id="A0A803MH69"/>
<evidence type="ECO:0000313" key="1">
    <source>
        <dbReference type="EnsemblPlants" id="AUR62029321-RA:cds"/>
    </source>
</evidence>
<protein>
    <submittedName>
        <fullName evidence="1">Uncharacterized protein</fullName>
    </submittedName>
</protein>
<evidence type="ECO:0000313" key="2">
    <source>
        <dbReference type="Proteomes" id="UP000596660"/>
    </source>
</evidence>
<reference evidence="1" key="1">
    <citation type="journal article" date="2017" name="Nature">
        <title>The genome of Chenopodium quinoa.</title>
        <authorList>
            <person name="Jarvis D.E."/>
            <person name="Ho Y.S."/>
            <person name="Lightfoot D.J."/>
            <person name="Schmoeckel S.M."/>
            <person name="Li B."/>
            <person name="Borm T.J.A."/>
            <person name="Ohyanagi H."/>
            <person name="Mineta K."/>
            <person name="Michell C.T."/>
            <person name="Saber N."/>
            <person name="Kharbatia N.M."/>
            <person name="Rupper R.R."/>
            <person name="Sharp A.R."/>
            <person name="Dally N."/>
            <person name="Boughton B.A."/>
            <person name="Woo Y.H."/>
            <person name="Gao G."/>
            <person name="Schijlen E.G.W.M."/>
            <person name="Guo X."/>
            <person name="Momin A.A."/>
            <person name="Negrao S."/>
            <person name="Al-Babili S."/>
            <person name="Gehring C."/>
            <person name="Roessner U."/>
            <person name="Jung C."/>
            <person name="Murphy K."/>
            <person name="Arold S.T."/>
            <person name="Gojobori T."/>
            <person name="van der Linden C.G."/>
            <person name="van Loo E.N."/>
            <person name="Jellen E.N."/>
            <person name="Maughan P.J."/>
            <person name="Tester M."/>
        </authorList>
    </citation>
    <scope>NUCLEOTIDE SEQUENCE [LARGE SCALE GENOMIC DNA]</scope>
    <source>
        <strain evidence="1">cv. PI 614886</strain>
    </source>
</reference>
<sequence>MTAWFGATRQAAQLTRLSSSKLAGAPPFIQRRDHHGPPKVNFWQDPLSPSRWKEEQFVIVSLAGWGTLFYGSYKFFVRDKKEKKDELLVPM</sequence>
<reference evidence="1" key="2">
    <citation type="submission" date="2021-03" db="UniProtKB">
        <authorList>
            <consortium name="EnsemblPlants"/>
        </authorList>
    </citation>
    <scope>IDENTIFICATION</scope>
</reference>
<dbReference type="OMA" id="SKWKDEH"/>